<reference evidence="2" key="1">
    <citation type="journal article" date="2024" name="Proc. Natl. Acad. Sci. U.S.A.">
        <title>Extraordinary preservation of gene collinearity over three hundred million years revealed in homosporous lycophytes.</title>
        <authorList>
            <person name="Li C."/>
            <person name="Wickell D."/>
            <person name="Kuo L.Y."/>
            <person name="Chen X."/>
            <person name="Nie B."/>
            <person name="Liao X."/>
            <person name="Peng D."/>
            <person name="Ji J."/>
            <person name="Jenkins J."/>
            <person name="Williams M."/>
            <person name="Shu S."/>
            <person name="Plott C."/>
            <person name="Barry K."/>
            <person name="Rajasekar S."/>
            <person name="Grimwood J."/>
            <person name="Han X."/>
            <person name="Sun S."/>
            <person name="Hou Z."/>
            <person name="He W."/>
            <person name="Dai G."/>
            <person name="Sun C."/>
            <person name="Schmutz J."/>
            <person name="Leebens-Mack J.H."/>
            <person name="Li F.W."/>
            <person name="Wang L."/>
        </authorList>
    </citation>
    <scope>NUCLEOTIDE SEQUENCE [LARGE SCALE GENOMIC DNA]</scope>
    <source>
        <strain evidence="2">cv. PW_Plant_1</strain>
    </source>
</reference>
<dbReference type="Proteomes" id="UP001162992">
    <property type="component" value="Chromosome 2"/>
</dbReference>
<proteinExistence type="predicted"/>
<organism evidence="1 2">
    <name type="scientific">Diphasiastrum complanatum</name>
    <name type="common">Issler's clubmoss</name>
    <name type="synonym">Lycopodium complanatum</name>
    <dbReference type="NCBI Taxonomy" id="34168"/>
    <lineage>
        <taxon>Eukaryota</taxon>
        <taxon>Viridiplantae</taxon>
        <taxon>Streptophyta</taxon>
        <taxon>Embryophyta</taxon>
        <taxon>Tracheophyta</taxon>
        <taxon>Lycopodiopsida</taxon>
        <taxon>Lycopodiales</taxon>
        <taxon>Lycopodiaceae</taxon>
        <taxon>Lycopodioideae</taxon>
        <taxon>Diphasiastrum</taxon>
    </lineage>
</organism>
<comment type="caution">
    <text evidence="1">The sequence shown here is derived from an EMBL/GenBank/DDBJ whole genome shotgun (WGS) entry which is preliminary data.</text>
</comment>
<protein>
    <submittedName>
        <fullName evidence="1">Uncharacterized protein</fullName>
    </submittedName>
</protein>
<gene>
    <name evidence="1" type="ORF">O6H91_02G087200</name>
</gene>
<keyword evidence="2" id="KW-1185">Reference proteome</keyword>
<name>A0ACC2EHU9_DIPCM</name>
<evidence type="ECO:0000313" key="1">
    <source>
        <dbReference type="EMBL" id="KAJ7566081.1"/>
    </source>
</evidence>
<accession>A0ACC2EHU9</accession>
<sequence length="311" mass="35613">MDNLLVPLGILLLLIFLPLLLWAYAFRRSPATQHHQTVESQIVSEFPVATTSQSSGTRRMRRRTALIASSSSNFAAANEDEQADDAVEEAKFYVPKASKKKEVKKQEKEARRQAEVASQDSRREKQDRHAEMRRRKDEEREAKELEQEEEARRQKAKEEEVANEEFEKWKGAFSVDMEGSEEQNSEKETQSLLSDFVDFIKKHKCVALEDLAAEFNLRVQDVISRVTSLEKIGRISGVMDDRGKFIYISPEEMRAVADYIKRVGRVSISHLANKSNEFIDFEPKVKEGYISSNHPISEGSEKVVPLSVDVY</sequence>
<dbReference type="EMBL" id="CM055093">
    <property type="protein sequence ID" value="KAJ7566081.1"/>
    <property type="molecule type" value="Genomic_DNA"/>
</dbReference>
<evidence type="ECO:0000313" key="2">
    <source>
        <dbReference type="Proteomes" id="UP001162992"/>
    </source>
</evidence>